<evidence type="ECO:0000313" key="2">
    <source>
        <dbReference type="EMBL" id="MDR7122121.1"/>
    </source>
</evidence>
<dbReference type="SUPFAM" id="SSF54523">
    <property type="entry name" value="Pili subunits"/>
    <property type="match status" value="1"/>
</dbReference>
<organism evidence="2 3">
    <name type="scientific">Rheinheimera soli</name>
    <dbReference type="NCBI Taxonomy" id="443616"/>
    <lineage>
        <taxon>Bacteria</taxon>
        <taxon>Pseudomonadati</taxon>
        <taxon>Pseudomonadota</taxon>
        <taxon>Gammaproteobacteria</taxon>
        <taxon>Chromatiales</taxon>
        <taxon>Chromatiaceae</taxon>
        <taxon>Rheinheimera</taxon>
    </lineage>
</organism>
<keyword evidence="3" id="KW-1185">Reference proteome</keyword>
<proteinExistence type="predicted"/>
<dbReference type="EMBL" id="JAVDWR010000012">
    <property type="protein sequence ID" value="MDR7122121.1"/>
    <property type="molecule type" value="Genomic_DNA"/>
</dbReference>
<dbReference type="Pfam" id="PF07963">
    <property type="entry name" value="N_methyl"/>
    <property type="match status" value="1"/>
</dbReference>
<dbReference type="Gene3D" id="3.30.700.10">
    <property type="entry name" value="Glycoprotein, Type 4 Pilin"/>
    <property type="match status" value="1"/>
</dbReference>
<comment type="caution">
    <text evidence="2">The sequence shown here is derived from an EMBL/GenBank/DDBJ whole genome shotgun (WGS) entry which is preliminary data.</text>
</comment>
<keyword evidence="1" id="KW-1133">Transmembrane helix</keyword>
<keyword evidence="1" id="KW-0812">Transmembrane</keyword>
<dbReference type="InterPro" id="IPR012902">
    <property type="entry name" value="N_methyl_site"/>
</dbReference>
<evidence type="ECO:0000256" key="1">
    <source>
        <dbReference type="SAM" id="Phobius"/>
    </source>
</evidence>
<feature type="transmembrane region" description="Helical" evidence="1">
    <location>
        <begin position="7"/>
        <end position="27"/>
    </location>
</feature>
<keyword evidence="1" id="KW-0472">Membrane</keyword>
<sequence>MRRQSGFTIIEIIIVIIILGLLAATALPRFLDVVDDAEGASLEGVTGGFATSVGLVRGQWEVAGRPSGSAASGSTGALQANLTFVTVDNRRIGVDASTAQVLGGFTRGYPTAGVTSAATAAVVSGTANNTQVANMTEARCLEVFNLILQNPPAAIVGTGATAATLAQNKFVVREGTGTADNICFYFQTAGMVAVPTAPATATNNVPAAVTGLNYFWYNPATGVVNAVRNKA</sequence>
<dbReference type="NCBIfam" id="TIGR02532">
    <property type="entry name" value="IV_pilin_GFxxxE"/>
    <property type="match status" value="1"/>
</dbReference>
<dbReference type="InterPro" id="IPR045584">
    <property type="entry name" value="Pilin-like"/>
</dbReference>
<accession>A0ABU1W2C5</accession>
<gene>
    <name evidence="2" type="ORF">J2W69_003078</name>
</gene>
<evidence type="ECO:0000313" key="3">
    <source>
        <dbReference type="Proteomes" id="UP001257909"/>
    </source>
</evidence>
<dbReference type="RefSeq" id="WP_310280037.1">
    <property type="nucleotide sequence ID" value="NZ_JAVDWR010000012.1"/>
</dbReference>
<dbReference type="Proteomes" id="UP001257909">
    <property type="component" value="Unassembled WGS sequence"/>
</dbReference>
<name>A0ABU1W2C5_9GAMM</name>
<protein>
    <submittedName>
        <fullName evidence="2">MSHA pilin protein MshB</fullName>
    </submittedName>
</protein>
<reference evidence="2 3" key="1">
    <citation type="submission" date="2023-07" db="EMBL/GenBank/DDBJ databases">
        <title>Sorghum-associated microbial communities from plants grown in Nebraska, USA.</title>
        <authorList>
            <person name="Schachtman D."/>
        </authorList>
    </citation>
    <scope>NUCLEOTIDE SEQUENCE [LARGE SCALE GENOMIC DNA]</scope>
    <source>
        <strain evidence="2 3">4138</strain>
    </source>
</reference>